<evidence type="ECO:0000256" key="1">
    <source>
        <dbReference type="SAM" id="MobiDB-lite"/>
    </source>
</evidence>
<feature type="region of interest" description="Disordered" evidence="1">
    <location>
        <begin position="1"/>
        <end position="53"/>
    </location>
</feature>
<organism evidence="2 3">
    <name type="scientific">Tulasnella calospora MUT 4182</name>
    <dbReference type="NCBI Taxonomy" id="1051891"/>
    <lineage>
        <taxon>Eukaryota</taxon>
        <taxon>Fungi</taxon>
        <taxon>Dikarya</taxon>
        <taxon>Basidiomycota</taxon>
        <taxon>Agaricomycotina</taxon>
        <taxon>Agaricomycetes</taxon>
        <taxon>Cantharellales</taxon>
        <taxon>Tulasnellaceae</taxon>
        <taxon>Tulasnella</taxon>
    </lineage>
</organism>
<evidence type="ECO:0000313" key="3">
    <source>
        <dbReference type="Proteomes" id="UP000054248"/>
    </source>
</evidence>
<dbReference type="Proteomes" id="UP000054248">
    <property type="component" value="Unassembled WGS sequence"/>
</dbReference>
<reference evidence="2 3" key="1">
    <citation type="submission" date="2014-04" db="EMBL/GenBank/DDBJ databases">
        <authorList>
            <consortium name="DOE Joint Genome Institute"/>
            <person name="Kuo A."/>
            <person name="Girlanda M."/>
            <person name="Perotto S."/>
            <person name="Kohler A."/>
            <person name="Nagy L.G."/>
            <person name="Floudas D."/>
            <person name="Copeland A."/>
            <person name="Barry K.W."/>
            <person name="Cichocki N."/>
            <person name="Veneault-Fourrey C."/>
            <person name="LaButti K."/>
            <person name="Lindquist E.A."/>
            <person name="Lipzen A."/>
            <person name="Lundell T."/>
            <person name="Morin E."/>
            <person name="Murat C."/>
            <person name="Sun H."/>
            <person name="Tunlid A."/>
            <person name="Henrissat B."/>
            <person name="Grigoriev I.V."/>
            <person name="Hibbett D.S."/>
            <person name="Martin F."/>
            <person name="Nordberg H.P."/>
            <person name="Cantor M.N."/>
            <person name="Hua S.X."/>
        </authorList>
    </citation>
    <scope>NUCLEOTIDE SEQUENCE [LARGE SCALE GENOMIC DNA]</scope>
    <source>
        <strain evidence="2 3">MUT 4182</strain>
    </source>
</reference>
<feature type="compositionally biased region" description="Low complexity" evidence="1">
    <location>
        <begin position="19"/>
        <end position="32"/>
    </location>
</feature>
<feature type="region of interest" description="Disordered" evidence="1">
    <location>
        <begin position="151"/>
        <end position="172"/>
    </location>
</feature>
<proteinExistence type="predicted"/>
<name>A0A0C3Q4Q5_9AGAM</name>
<dbReference type="HOGENOM" id="CLU_1267729_0_0_1"/>
<accession>A0A0C3Q4Q5</accession>
<sequence length="218" mass="25324">MTMLKRTRSLCPRPQLAGPLQARPPQLRSLPLSLPPGDPQRIAPRLRPRRSPSQPLALLKLQQRKLRLLKLRVPRLRKLPLKLHLRRRNRRGLLPSPLPNPRLKLRLRLLQSPKPLPRLLQRQLLNLRPPKRLRPRLQRRRLLLEPQSLSPPPKLRLLQQRRQLPSASDVGSGGKEINPYPALIYFLLSSIPLWECSKSVQLFMLVAFAVFSRPLPFP</sequence>
<keyword evidence="3" id="KW-1185">Reference proteome</keyword>
<feature type="compositionally biased region" description="Low complexity" evidence="1">
    <location>
        <begin position="155"/>
        <end position="166"/>
    </location>
</feature>
<gene>
    <name evidence="2" type="ORF">M407DRAFT_165189</name>
</gene>
<dbReference type="EMBL" id="KN823336">
    <property type="protein sequence ID" value="KIO17864.1"/>
    <property type="molecule type" value="Genomic_DNA"/>
</dbReference>
<reference evidence="3" key="2">
    <citation type="submission" date="2015-01" db="EMBL/GenBank/DDBJ databases">
        <title>Evolutionary Origins and Diversification of the Mycorrhizal Mutualists.</title>
        <authorList>
            <consortium name="DOE Joint Genome Institute"/>
            <consortium name="Mycorrhizal Genomics Consortium"/>
            <person name="Kohler A."/>
            <person name="Kuo A."/>
            <person name="Nagy L.G."/>
            <person name="Floudas D."/>
            <person name="Copeland A."/>
            <person name="Barry K.W."/>
            <person name="Cichocki N."/>
            <person name="Veneault-Fourrey C."/>
            <person name="LaButti K."/>
            <person name="Lindquist E.A."/>
            <person name="Lipzen A."/>
            <person name="Lundell T."/>
            <person name="Morin E."/>
            <person name="Murat C."/>
            <person name="Riley R."/>
            <person name="Ohm R."/>
            <person name="Sun H."/>
            <person name="Tunlid A."/>
            <person name="Henrissat B."/>
            <person name="Grigoriev I.V."/>
            <person name="Hibbett D.S."/>
            <person name="Martin F."/>
        </authorList>
    </citation>
    <scope>NUCLEOTIDE SEQUENCE [LARGE SCALE GENOMIC DNA]</scope>
    <source>
        <strain evidence="3">MUT 4182</strain>
    </source>
</reference>
<protein>
    <submittedName>
        <fullName evidence="2">Uncharacterized protein</fullName>
    </submittedName>
</protein>
<evidence type="ECO:0000313" key="2">
    <source>
        <dbReference type="EMBL" id="KIO17864.1"/>
    </source>
</evidence>
<dbReference type="AlphaFoldDB" id="A0A0C3Q4Q5"/>